<reference evidence="2" key="1">
    <citation type="journal article" date="2021" name="PeerJ">
        <title>Extensive microbial diversity within the chicken gut microbiome revealed by metagenomics and culture.</title>
        <authorList>
            <person name="Gilroy R."/>
            <person name="Ravi A."/>
            <person name="Getino M."/>
            <person name="Pursley I."/>
            <person name="Horton D.L."/>
            <person name="Alikhan N.F."/>
            <person name="Baker D."/>
            <person name="Gharbi K."/>
            <person name="Hall N."/>
            <person name="Watson M."/>
            <person name="Adriaenssens E.M."/>
            <person name="Foster-Nyarko E."/>
            <person name="Jarju S."/>
            <person name="Secka A."/>
            <person name="Antonio M."/>
            <person name="Oren A."/>
            <person name="Chaudhuri R.R."/>
            <person name="La Ragione R."/>
            <person name="Hildebrand F."/>
            <person name="Pallen M.J."/>
        </authorList>
    </citation>
    <scope>NUCLEOTIDE SEQUENCE</scope>
    <source>
        <strain evidence="2">ChiHjej10B9-4811</strain>
    </source>
</reference>
<gene>
    <name evidence="2" type="ORF">H9908_03625</name>
</gene>
<proteinExistence type="predicted"/>
<evidence type="ECO:0000256" key="1">
    <source>
        <dbReference type="SAM" id="SignalP"/>
    </source>
</evidence>
<dbReference type="AlphaFoldDB" id="A0A9D2UEF2"/>
<dbReference type="PROSITE" id="PS51318">
    <property type="entry name" value="TAT"/>
    <property type="match status" value="1"/>
</dbReference>
<evidence type="ECO:0000313" key="2">
    <source>
        <dbReference type="EMBL" id="HJD50944.1"/>
    </source>
</evidence>
<accession>A0A9D2UEF2</accession>
<dbReference type="EMBL" id="DWUS01000087">
    <property type="protein sequence ID" value="HJD50944.1"/>
    <property type="molecule type" value="Genomic_DNA"/>
</dbReference>
<protein>
    <submittedName>
        <fullName evidence="2">Uncharacterized protein</fullName>
    </submittedName>
</protein>
<dbReference type="InterPro" id="IPR006311">
    <property type="entry name" value="TAT_signal"/>
</dbReference>
<sequence>MTAHTPKRRTVLKAGAWAAPAVLATSAIPAYAASFEETPRTDLAILLSDPTVDWSTFEPVYDSPIYRGPTTTTNVAAYASFPNTMTITNVGTVPAVNPSGTLLTDMNDVATDATGSNRAGTYVNSSDPLVTFAYAGQAGWGSPSFTWTYSGTLQPGESVEIPLRYYVNFPFWNVQYELFVAVTVIDEMDGDSDDNFEHMGVTQGRVIY</sequence>
<organism evidence="2 3">
    <name type="scientific">Candidatus Rothia avistercoris</name>
    <dbReference type="NCBI Taxonomy" id="2840479"/>
    <lineage>
        <taxon>Bacteria</taxon>
        <taxon>Bacillati</taxon>
        <taxon>Actinomycetota</taxon>
        <taxon>Actinomycetes</taxon>
        <taxon>Micrococcales</taxon>
        <taxon>Micrococcaceae</taxon>
        <taxon>Rothia</taxon>
    </lineage>
</organism>
<reference evidence="2" key="2">
    <citation type="submission" date="2021-04" db="EMBL/GenBank/DDBJ databases">
        <authorList>
            <person name="Gilroy R."/>
        </authorList>
    </citation>
    <scope>NUCLEOTIDE SEQUENCE</scope>
    <source>
        <strain evidence="2">ChiHjej10B9-4811</strain>
    </source>
</reference>
<evidence type="ECO:0000313" key="3">
    <source>
        <dbReference type="Proteomes" id="UP000823908"/>
    </source>
</evidence>
<feature type="signal peptide" evidence="1">
    <location>
        <begin position="1"/>
        <end position="32"/>
    </location>
</feature>
<feature type="chain" id="PRO_5038758251" evidence="1">
    <location>
        <begin position="33"/>
        <end position="208"/>
    </location>
</feature>
<comment type="caution">
    <text evidence="2">The sequence shown here is derived from an EMBL/GenBank/DDBJ whole genome shotgun (WGS) entry which is preliminary data.</text>
</comment>
<dbReference type="Proteomes" id="UP000823908">
    <property type="component" value="Unassembled WGS sequence"/>
</dbReference>
<name>A0A9D2UEF2_9MICC</name>
<keyword evidence="1" id="KW-0732">Signal</keyword>